<dbReference type="PANTHER" id="PTHR30273:SF2">
    <property type="entry name" value="PROTEIN FECR"/>
    <property type="match status" value="1"/>
</dbReference>
<protein>
    <submittedName>
        <fullName evidence="3">Sigma factor regulator VreR</fullName>
    </submittedName>
</protein>
<evidence type="ECO:0000259" key="1">
    <source>
        <dbReference type="Pfam" id="PF04773"/>
    </source>
</evidence>
<keyword evidence="4" id="KW-1185">Reference proteome</keyword>
<name>A0ABM7LGN7_9PSED</name>
<feature type="domain" description="FecR N-terminal" evidence="2">
    <location>
        <begin position="21"/>
        <end position="63"/>
    </location>
</feature>
<dbReference type="InterPro" id="IPR012373">
    <property type="entry name" value="Ferrdict_sens_TM"/>
</dbReference>
<organism evidence="3 4">
    <name type="scientific">Pseudomonas solani</name>
    <dbReference type="NCBI Taxonomy" id="2731552"/>
    <lineage>
        <taxon>Bacteria</taxon>
        <taxon>Pseudomonadati</taxon>
        <taxon>Pseudomonadota</taxon>
        <taxon>Gammaproteobacteria</taxon>
        <taxon>Pseudomonadales</taxon>
        <taxon>Pseudomonadaceae</taxon>
        <taxon>Pseudomonas</taxon>
    </lineage>
</organism>
<gene>
    <name evidence="3" type="primary">vreR</name>
    <name evidence="3" type="ORF">PSm6_51560</name>
</gene>
<dbReference type="Pfam" id="PF04773">
    <property type="entry name" value="FecR"/>
    <property type="match status" value="1"/>
</dbReference>
<dbReference type="EMBL" id="AP023081">
    <property type="protein sequence ID" value="BCD88749.1"/>
    <property type="molecule type" value="Genomic_DNA"/>
</dbReference>
<dbReference type="PIRSF" id="PIRSF018266">
    <property type="entry name" value="FecR"/>
    <property type="match status" value="1"/>
</dbReference>
<dbReference type="InterPro" id="IPR032623">
    <property type="entry name" value="FecR_N"/>
</dbReference>
<reference evidence="3" key="1">
    <citation type="submission" date="2020-05" db="EMBL/GenBank/DDBJ databases">
        <title>Complete genome sequence of Pseudomonas sp. Sm006.</title>
        <authorList>
            <person name="Takeuchi K."/>
            <person name="Someya N."/>
        </authorList>
    </citation>
    <scope>NUCLEOTIDE SEQUENCE</scope>
    <source>
        <strain evidence="3">Sm006</strain>
    </source>
</reference>
<dbReference type="PANTHER" id="PTHR30273">
    <property type="entry name" value="PERIPLASMIC SIGNAL SENSOR AND SIGMA FACTOR ACTIVATOR FECR-RELATED"/>
    <property type="match status" value="1"/>
</dbReference>
<evidence type="ECO:0000313" key="3">
    <source>
        <dbReference type="EMBL" id="BCD88749.1"/>
    </source>
</evidence>
<dbReference type="Gene3D" id="2.60.120.1440">
    <property type="match status" value="1"/>
</dbReference>
<dbReference type="Gene3D" id="3.55.50.30">
    <property type="match status" value="1"/>
</dbReference>
<dbReference type="InterPro" id="IPR006860">
    <property type="entry name" value="FecR"/>
</dbReference>
<dbReference type="Proteomes" id="UP001064896">
    <property type="component" value="Chromosome"/>
</dbReference>
<accession>A0ABM7LGN7</accession>
<evidence type="ECO:0000259" key="2">
    <source>
        <dbReference type="Pfam" id="PF16220"/>
    </source>
</evidence>
<feature type="domain" description="FecR protein" evidence="1">
    <location>
        <begin position="122"/>
        <end position="209"/>
    </location>
</feature>
<dbReference type="Pfam" id="PF16220">
    <property type="entry name" value="DUF4880"/>
    <property type="match status" value="1"/>
</dbReference>
<sequence>MNDDAMTAPDSGTAGQTRLEEEARAWLLRLTSGRATTRDAEAFRLWCAQSERHSAAFTRARALWQALAPAALALQQPAPLVASLPPRRFGRRAFLGGAIAASLAVVMARPWLPDALPGMGADYSTAVGEQRRVDFAEGLTLELNTRTRINRRPLGGGVAGIELLEGEVEVLAKAPIRVVAGAGTLDAAGARFNVRAVGEAICVTCLEGSLAVEVRGRSLLLPPGRQLTYDAGGRSEPIAFDPAVVMAWRQQLLVFDDAPLATVIDEINRYRPGMILLVNQELGRRKVQARFRLDQLAEVAALIRDAYGATVTELPGGVVLVS</sequence>
<evidence type="ECO:0000313" key="4">
    <source>
        <dbReference type="Proteomes" id="UP001064896"/>
    </source>
</evidence>
<proteinExistence type="predicted"/>